<keyword evidence="5" id="KW-0966">Cell projection</keyword>
<evidence type="ECO:0000256" key="2">
    <source>
        <dbReference type="ARBA" id="ARBA00004624"/>
    </source>
</evidence>
<dbReference type="InterPro" id="IPR011059">
    <property type="entry name" value="Metal-dep_hydrolase_composite"/>
</dbReference>
<evidence type="ECO:0000259" key="7">
    <source>
        <dbReference type="Pfam" id="PF01979"/>
    </source>
</evidence>
<dbReference type="GO" id="GO:0051764">
    <property type="term" value="P:actin crosslink formation"/>
    <property type="evidence" value="ECO:0007669"/>
    <property type="project" value="TreeGrafter"/>
</dbReference>
<dbReference type="GO" id="GO:0030426">
    <property type="term" value="C:growth cone"/>
    <property type="evidence" value="ECO:0007669"/>
    <property type="project" value="UniProtKB-SubCell"/>
</dbReference>
<protein>
    <recommendedName>
        <fullName evidence="7">Amidohydrolase-related domain-containing protein</fullName>
    </recommendedName>
</protein>
<comment type="function">
    <text evidence="6">Necessary for signaling by class 3 semaphorins and subsequent remodeling of the cytoskeleton. Plays a role in axon guidance, neuronal growth cone collapse and cell migration.</text>
</comment>
<dbReference type="InterPro" id="IPR006680">
    <property type="entry name" value="Amidohydro-rel"/>
</dbReference>
<name>A0A803XTK8_MELGA</name>
<dbReference type="SUPFAM" id="SSF51338">
    <property type="entry name" value="Composite domain of metallo-dependent hydrolases"/>
    <property type="match status" value="1"/>
</dbReference>
<dbReference type="Pfam" id="PF01979">
    <property type="entry name" value="Amidohydro_1"/>
    <property type="match status" value="1"/>
</dbReference>
<accession>A0A803XTK8</accession>
<dbReference type="PANTHER" id="PTHR11647:SF57">
    <property type="entry name" value="DIHYDROPYRIMIDINASE-RELATED PROTEIN 3"/>
    <property type="match status" value="1"/>
</dbReference>
<evidence type="ECO:0000256" key="4">
    <source>
        <dbReference type="ARBA" id="ARBA00022553"/>
    </source>
</evidence>
<dbReference type="AlphaFoldDB" id="A0A803XTK8"/>
<proteinExistence type="inferred from homology"/>
<dbReference type="Gene3D" id="3.20.20.140">
    <property type="entry name" value="Metal-dependent hydrolases"/>
    <property type="match status" value="1"/>
</dbReference>
<keyword evidence="9" id="KW-1185">Reference proteome</keyword>
<dbReference type="InterPro" id="IPR032466">
    <property type="entry name" value="Metal_Hydrolase"/>
</dbReference>
<dbReference type="Ensembl" id="ENSMGAT00000036512.1">
    <property type="protein sequence ID" value="ENSMGAP00000022854.1"/>
    <property type="gene ID" value="ENSMGAG00000018759.1"/>
</dbReference>
<dbReference type="GO" id="GO:0016812">
    <property type="term" value="F:hydrolase activity, acting on carbon-nitrogen (but not peptide) bonds, in cyclic amides"/>
    <property type="evidence" value="ECO:0007669"/>
    <property type="project" value="TreeGrafter"/>
</dbReference>
<evidence type="ECO:0000313" key="9">
    <source>
        <dbReference type="Proteomes" id="UP000001645"/>
    </source>
</evidence>
<dbReference type="GO" id="GO:0005829">
    <property type="term" value="C:cytosol"/>
    <property type="evidence" value="ECO:0007669"/>
    <property type="project" value="TreeGrafter"/>
</dbReference>
<dbReference type="GeneTree" id="ENSGT01030000234527"/>
<comment type="subcellular location">
    <subcellularLocation>
        <location evidence="2">Cell projection</location>
        <location evidence="2">Growth cone</location>
    </subcellularLocation>
    <subcellularLocation>
        <location evidence="1">Cytoplasm</location>
    </subcellularLocation>
</comment>
<reference evidence="8 9" key="1">
    <citation type="journal article" date="2010" name="PLoS Biol.">
        <title>Multi-platform next-generation sequencing of the domestic turkey (Meleagris gallopavo): genome assembly and analysis.</title>
        <authorList>
            <person name="Dalloul R.A."/>
            <person name="Long J.A."/>
            <person name="Zimin A.V."/>
            <person name="Aslam L."/>
            <person name="Beal K."/>
            <person name="Blomberg L.A."/>
            <person name="Bouffard P."/>
            <person name="Burt D.W."/>
            <person name="Crasta O."/>
            <person name="Crooijmans R.P."/>
            <person name="Cooper K."/>
            <person name="Coulombe R.A."/>
            <person name="De S."/>
            <person name="Delany M.E."/>
            <person name="Dodgson J.B."/>
            <person name="Dong J.J."/>
            <person name="Evans C."/>
            <person name="Frederickson K.M."/>
            <person name="Flicek P."/>
            <person name="Florea L."/>
            <person name="Folkerts O."/>
            <person name="Groenen M.A."/>
            <person name="Harkins T.T."/>
            <person name="Herrero J."/>
            <person name="Hoffmann S."/>
            <person name="Megens H.J."/>
            <person name="Jiang A."/>
            <person name="de Jong P."/>
            <person name="Kaiser P."/>
            <person name="Kim H."/>
            <person name="Kim K.W."/>
            <person name="Kim S."/>
            <person name="Langenberger D."/>
            <person name="Lee M.K."/>
            <person name="Lee T."/>
            <person name="Mane S."/>
            <person name="Marcais G."/>
            <person name="Marz M."/>
            <person name="McElroy A.P."/>
            <person name="Modise T."/>
            <person name="Nefedov M."/>
            <person name="Notredame C."/>
            <person name="Paton I.R."/>
            <person name="Payne W.S."/>
            <person name="Pertea G."/>
            <person name="Prickett D."/>
            <person name="Puiu D."/>
            <person name="Qioa D."/>
            <person name="Raineri E."/>
            <person name="Ruffier M."/>
            <person name="Salzberg S.L."/>
            <person name="Schatz M.C."/>
            <person name="Scheuring C."/>
            <person name="Schmidt C.J."/>
            <person name="Schroeder S."/>
            <person name="Searle S.M."/>
            <person name="Smith E.J."/>
            <person name="Smith J."/>
            <person name="Sonstegard T.S."/>
            <person name="Stadler P.F."/>
            <person name="Tafer H."/>
            <person name="Tu Z.J."/>
            <person name="Van Tassell C.P."/>
            <person name="Vilella A.J."/>
            <person name="Williams K.P."/>
            <person name="Yorke J.A."/>
            <person name="Zhang L."/>
            <person name="Zhang H.B."/>
            <person name="Zhang X."/>
            <person name="Zhang Y."/>
            <person name="Reed K.M."/>
        </authorList>
    </citation>
    <scope>NUCLEOTIDE SEQUENCE [LARGE SCALE GENOMIC DNA]</scope>
</reference>
<dbReference type="Gene3D" id="2.30.40.10">
    <property type="entry name" value="Urease, subunit C, domain 1"/>
    <property type="match status" value="1"/>
</dbReference>
<evidence type="ECO:0000256" key="3">
    <source>
        <dbReference type="ARBA" id="ARBA00008829"/>
    </source>
</evidence>
<dbReference type="InterPro" id="IPR050378">
    <property type="entry name" value="Metallo-dep_Hydrolases_sf"/>
</dbReference>
<evidence type="ECO:0000256" key="6">
    <source>
        <dbReference type="ARBA" id="ARBA00025548"/>
    </source>
</evidence>
<dbReference type="PANTHER" id="PTHR11647">
    <property type="entry name" value="HYDRANTOINASE/DIHYDROPYRIMIDINASE FAMILY MEMBER"/>
    <property type="match status" value="1"/>
</dbReference>
<dbReference type="SUPFAM" id="SSF51556">
    <property type="entry name" value="Metallo-dependent hydrolases"/>
    <property type="match status" value="1"/>
</dbReference>
<evidence type="ECO:0000313" key="8">
    <source>
        <dbReference type="Ensembl" id="ENSMGAP00000022854.1"/>
    </source>
</evidence>
<organism evidence="8 9">
    <name type="scientific">Meleagris gallopavo</name>
    <name type="common">Wild turkey</name>
    <dbReference type="NCBI Taxonomy" id="9103"/>
    <lineage>
        <taxon>Eukaryota</taxon>
        <taxon>Metazoa</taxon>
        <taxon>Chordata</taxon>
        <taxon>Craniata</taxon>
        <taxon>Vertebrata</taxon>
        <taxon>Euteleostomi</taxon>
        <taxon>Archelosauria</taxon>
        <taxon>Archosauria</taxon>
        <taxon>Dinosauria</taxon>
        <taxon>Saurischia</taxon>
        <taxon>Theropoda</taxon>
        <taxon>Coelurosauria</taxon>
        <taxon>Aves</taxon>
        <taxon>Neognathae</taxon>
        <taxon>Galloanserae</taxon>
        <taxon>Galliformes</taxon>
        <taxon>Phasianidae</taxon>
        <taxon>Meleagridinae</taxon>
        <taxon>Meleagris</taxon>
    </lineage>
</organism>
<feature type="domain" description="Amidohydrolase-related" evidence="7">
    <location>
        <begin position="67"/>
        <end position="209"/>
    </location>
</feature>
<keyword evidence="4" id="KW-0597">Phosphoprotein</keyword>
<evidence type="ECO:0000256" key="5">
    <source>
        <dbReference type="ARBA" id="ARBA00023273"/>
    </source>
</evidence>
<reference evidence="8" key="3">
    <citation type="submission" date="2025-09" db="UniProtKB">
        <authorList>
            <consortium name="Ensembl"/>
        </authorList>
    </citation>
    <scope>IDENTIFICATION</scope>
</reference>
<dbReference type="FunFam" id="3.20.20.140:FF:000254">
    <property type="entry name" value="Dihydropyrimidinase like 2"/>
    <property type="match status" value="1"/>
</dbReference>
<evidence type="ECO:0000256" key="1">
    <source>
        <dbReference type="ARBA" id="ARBA00004496"/>
    </source>
</evidence>
<dbReference type="Proteomes" id="UP000001645">
    <property type="component" value="Chromosome 15"/>
</dbReference>
<reference evidence="8" key="2">
    <citation type="submission" date="2025-08" db="UniProtKB">
        <authorList>
            <consortium name="Ensembl"/>
        </authorList>
    </citation>
    <scope>IDENTIFICATION</scope>
</reference>
<sequence length="287" mass="32374">MWNPCMRPGCLPRYHTHDRLLIKGGRIVNDDQSFYADIYMEDGLIKQIGDNLIVPGGVKTIEANGKMVIPGGIDVHTHLQMPYKGMTAVDDFFQGTKAALAGGTTMIMDHVVPDPESSLVEAFEKWREWADGKACCDYALHVDIPRWSQRVRQELHAMVQEKGVNSFMVYMAYKDLYQMSNTELYEIFSCLGELGAIAQVHAENGDIIAQEQARMLEMGITGPEGHVLSRPEEVRQRLVHGRAFLRSCSRVCIILILYVYKSCSLSPSVTQCLLSLKYETIKRKDLV</sequence>
<comment type="similarity">
    <text evidence="3">Belongs to the metallo-dependent hydrolases superfamily. Hydantoinase/dihydropyrimidinase family.</text>
</comment>
<dbReference type="InParanoid" id="A0A803XTK8"/>
<gene>
    <name evidence="8" type="primary">LOC104913328</name>
</gene>